<evidence type="ECO:0000256" key="3">
    <source>
        <dbReference type="SAM" id="MobiDB-lite"/>
    </source>
</evidence>
<gene>
    <name evidence="5" type="ORF">AURDEDRAFT_175655</name>
</gene>
<dbReference type="GO" id="GO:0003676">
    <property type="term" value="F:nucleic acid binding"/>
    <property type="evidence" value="ECO:0007669"/>
    <property type="project" value="InterPro"/>
</dbReference>
<keyword evidence="2" id="KW-0862">Zinc</keyword>
<evidence type="ECO:0000259" key="4">
    <source>
        <dbReference type="PROSITE" id="PS50158"/>
    </source>
</evidence>
<dbReference type="KEGG" id="adl:AURDEDRAFT_175655"/>
<evidence type="ECO:0000313" key="6">
    <source>
        <dbReference type="Proteomes" id="UP000006514"/>
    </source>
</evidence>
<feature type="compositionally biased region" description="Low complexity" evidence="3">
    <location>
        <begin position="124"/>
        <end position="134"/>
    </location>
</feature>
<keyword evidence="1" id="KW-0507">mRNA processing</keyword>
<dbReference type="SMART" id="SM00343">
    <property type="entry name" value="ZnF_C2HC"/>
    <property type="match status" value="1"/>
</dbReference>
<evidence type="ECO:0000313" key="5">
    <source>
        <dbReference type="EMBL" id="EJD35278.1"/>
    </source>
</evidence>
<sequence length="801" mass="88233">MLPISISHQPAQEQAVPALPTSGDVITLPTAIDGNGFLTESVDLAVLKRPELQELCKRYYTLKSSGVNKPQLAQSLRKLASGSEDDWFNALTPGKRRAHKGRATSTKSQNKRSVIRNNALYPETSDQQSTASSSAAGRTIAEVTALTQFISDNKLMNDAEAMITANVSPADQTEVPALPELRNQSGIVVLANSQLPLLRDLLLYRDRRTEPVRLSQAVEAGQQPQQSVPSRNEAPPLPEKELGTPEHTICIHGTPLTMHFEDIPYPPSIAFGNDIAALAAHWGDREDEWDTVKHDAPLRINGTAIPMQHWKDVYLRWTGVGGERWKKAKGIWIERRFLVDAFGKAGSEARFWSISQIYPHQPDAQLYTLSALKTFTGRRSTLAYTTPGPPQDANDLASQLDAFHLHTDTMTIDYQAFAEVLGNSLKDALVDVFAAKASSGAKNYVAAPDAFDGSRAHYETFRRSIELYVKAIPTDANKILAALSFLTQGDADAWAQNWVQAHDLDKKPETWARFLKDLDEKFLDPCIAENARESLAKLTQGRDPADSFFLKFDELRTKAGFVVPEHHDIVLVDYLRHNMRRSTVLAVMSSYESKRALTDGVTDAYHEAGVIDKSQYDKLVAERSAGISYKEFRTLALNQDPIIRLYGEAGPTGHAATAPLRREPNGQFIPRAAPPAGMRYDMTGQFMRPVLPPQFYPVPAPAPVAPAPPPASPAASAATSAHDPDAMDVDCARARALGLCYRCKKPGHVTRDCQEKNFKDVIRGLNVADLEEIANIVAGTSTLTELVETQEEEDEDFSVPQ</sequence>
<protein>
    <recommendedName>
        <fullName evidence="4">CCHC-type domain-containing protein</fullName>
    </recommendedName>
</protein>
<feature type="region of interest" description="Disordered" evidence="3">
    <location>
        <begin position="90"/>
        <end position="134"/>
    </location>
</feature>
<dbReference type="InterPro" id="IPR005162">
    <property type="entry name" value="Retrotrans_gag_dom"/>
</dbReference>
<dbReference type="SUPFAM" id="SSF57756">
    <property type="entry name" value="Retrovirus zinc finger-like domains"/>
    <property type="match status" value="1"/>
</dbReference>
<evidence type="ECO:0000256" key="1">
    <source>
        <dbReference type="ARBA" id="ARBA00022664"/>
    </source>
</evidence>
<keyword evidence="6" id="KW-1185">Reference proteome</keyword>
<dbReference type="GO" id="GO:0006397">
    <property type="term" value="P:mRNA processing"/>
    <property type="evidence" value="ECO:0007669"/>
    <property type="project" value="UniProtKB-KW"/>
</dbReference>
<evidence type="ECO:0000256" key="2">
    <source>
        <dbReference type="PROSITE-ProRule" id="PRU00047"/>
    </source>
</evidence>
<dbReference type="AlphaFoldDB" id="J0LEK1"/>
<proteinExistence type="predicted"/>
<dbReference type="InParanoid" id="J0LEK1"/>
<dbReference type="Pfam" id="PF03732">
    <property type="entry name" value="Retrotrans_gag"/>
    <property type="match status" value="1"/>
</dbReference>
<reference evidence="6" key="1">
    <citation type="journal article" date="2012" name="Science">
        <title>The Paleozoic origin of enzymatic lignin decomposition reconstructed from 31 fungal genomes.</title>
        <authorList>
            <person name="Floudas D."/>
            <person name="Binder M."/>
            <person name="Riley R."/>
            <person name="Barry K."/>
            <person name="Blanchette R.A."/>
            <person name="Henrissat B."/>
            <person name="Martinez A.T."/>
            <person name="Otillar R."/>
            <person name="Spatafora J.W."/>
            <person name="Yadav J.S."/>
            <person name="Aerts A."/>
            <person name="Benoit I."/>
            <person name="Boyd A."/>
            <person name="Carlson A."/>
            <person name="Copeland A."/>
            <person name="Coutinho P.M."/>
            <person name="de Vries R.P."/>
            <person name="Ferreira P."/>
            <person name="Findley K."/>
            <person name="Foster B."/>
            <person name="Gaskell J."/>
            <person name="Glotzer D."/>
            <person name="Gorecki P."/>
            <person name="Heitman J."/>
            <person name="Hesse C."/>
            <person name="Hori C."/>
            <person name="Igarashi K."/>
            <person name="Jurgens J.A."/>
            <person name="Kallen N."/>
            <person name="Kersten P."/>
            <person name="Kohler A."/>
            <person name="Kuees U."/>
            <person name="Kumar T.K.A."/>
            <person name="Kuo A."/>
            <person name="LaButti K."/>
            <person name="Larrondo L.F."/>
            <person name="Lindquist E."/>
            <person name="Ling A."/>
            <person name="Lombard V."/>
            <person name="Lucas S."/>
            <person name="Lundell T."/>
            <person name="Martin R."/>
            <person name="McLaughlin D.J."/>
            <person name="Morgenstern I."/>
            <person name="Morin E."/>
            <person name="Murat C."/>
            <person name="Nagy L.G."/>
            <person name="Nolan M."/>
            <person name="Ohm R.A."/>
            <person name="Patyshakuliyeva A."/>
            <person name="Rokas A."/>
            <person name="Ruiz-Duenas F.J."/>
            <person name="Sabat G."/>
            <person name="Salamov A."/>
            <person name="Samejima M."/>
            <person name="Schmutz J."/>
            <person name="Slot J.C."/>
            <person name="St John F."/>
            <person name="Stenlid J."/>
            <person name="Sun H."/>
            <person name="Sun S."/>
            <person name="Syed K."/>
            <person name="Tsang A."/>
            <person name="Wiebenga A."/>
            <person name="Young D."/>
            <person name="Pisabarro A."/>
            <person name="Eastwood D.C."/>
            <person name="Martin F."/>
            <person name="Cullen D."/>
            <person name="Grigoriev I.V."/>
            <person name="Hibbett D.S."/>
        </authorList>
    </citation>
    <scope>NUCLEOTIDE SEQUENCE [LARGE SCALE GENOMIC DNA]</scope>
    <source>
        <strain evidence="6">TFB10046</strain>
    </source>
</reference>
<dbReference type="Gene3D" id="4.10.60.10">
    <property type="entry name" value="Zinc finger, CCHC-type"/>
    <property type="match status" value="1"/>
</dbReference>
<feature type="domain" description="CCHC-type" evidence="4">
    <location>
        <begin position="740"/>
        <end position="755"/>
    </location>
</feature>
<dbReference type="InterPro" id="IPR036875">
    <property type="entry name" value="Znf_CCHC_sf"/>
</dbReference>
<organism evidence="5 6">
    <name type="scientific">Auricularia subglabra (strain TFB-10046 / SS5)</name>
    <name type="common">White-rot fungus</name>
    <name type="synonym">Auricularia delicata (strain TFB10046)</name>
    <dbReference type="NCBI Taxonomy" id="717982"/>
    <lineage>
        <taxon>Eukaryota</taxon>
        <taxon>Fungi</taxon>
        <taxon>Dikarya</taxon>
        <taxon>Basidiomycota</taxon>
        <taxon>Agaricomycotina</taxon>
        <taxon>Agaricomycetes</taxon>
        <taxon>Auriculariales</taxon>
        <taxon>Auriculariaceae</taxon>
        <taxon>Auricularia</taxon>
    </lineage>
</organism>
<keyword evidence="2" id="KW-0479">Metal-binding</keyword>
<dbReference type="GO" id="GO:0008270">
    <property type="term" value="F:zinc ion binding"/>
    <property type="evidence" value="ECO:0007669"/>
    <property type="project" value="UniProtKB-KW"/>
</dbReference>
<dbReference type="EMBL" id="JH687896">
    <property type="protein sequence ID" value="EJD35278.1"/>
    <property type="molecule type" value="Genomic_DNA"/>
</dbReference>
<feature type="region of interest" description="Disordered" evidence="3">
    <location>
        <begin position="216"/>
        <end position="244"/>
    </location>
</feature>
<keyword evidence="2" id="KW-0863">Zinc-finger</keyword>
<dbReference type="Pfam" id="PF00098">
    <property type="entry name" value="zf-CCHC"/>
    <property type="match status" value="1"/>
</dbReference>
<accession>J0LEK1</accession>
<dbReference type="PROSITE" id="PS50158">
    <property type="entry name" value="ZF_CCHC"/>
    <property type="match status" value="1"/>
</dbReference>
<dbReference type="OrthoDB" id="3210866at2759"/>
<dbReference type="eggNOG" id="ENOG502SZCW">
    <property type="taxonomic scope" value="Eukaryota"/>
</dbReference>
<dbReference type="Proteomes" id="UP000006514">
    <property type="component" value="Unassembled WGS sequence"/>
</dbReference>
<dbReference type="InterPro" id="IPR001878">
    <property type="entry name" value="Znf_CCHC"/>
</dbReference>
<name>J0LEK1_AURST</name>